<dbReference type="InterPro" id="IPR051232">
    <property type="entry name" value="ARID/SWI1_ChromRemod"/>
</dbReference>
<dbReference type="InterPro" id="IPR001606">
    <property type="entry name" value="ARID_dom"/>
</dbReference>
<dbReference type="EMBL" id="LR902082">
    <property type="protein sequence ID" value="CAD7249936.1"/>
    <property type="molecule type" value="Genomic_DNA"/>
</dbReference>
<dbReference type="SUPFAM" id="SSF46774">
    <property type="entry name" value="ARID-like"/>
    <property type="match status" value="1"/>
</dbReference>
<dbReference type="Gene3D" id="1.10.150.60">
    <property type="entry name" value="ARID DNA-binding domain"/>
    <property type="match status" value="1"/>
</dbReference>
<dbReference type="SMART" id="SM00501">
    <property type="entry name" value="BRIGHT"/>
    <property type="match status" value="1"/>
</dbReference>
<feature type="region of interest" description="Disordered" evidence="4">
    <location>
        <begin position="626"/>
        <end position="645"/>
    </location>
</feature>
<keyword evidence="2" id="KW-0804">Transcription</keyword>
<accession>A0A7R9A9M6</accession>
<dbReference type="PROSITE" id="PS51011">
    <property type="entry name" value="ARID"/>
    <property type="match status" value="1"/>
</dbReference>
<keyword evidence="3" id="KW-0539">Nucleus</keyword>
<dbReference type="Proteomes" id="UP000677054">
    <property type="component" value="Unassembled WGS sequence"/>
</dbReference>
<feature type="compositionally biased region" description="Low complexity" evidence="4">
    <location>
        <begin position="756"/>
        <end position="766"/>
    </location>
</feature>
<evidence type="ECO:0000313" key="6">
    <source>
        <dbReference type="EMBL" id="CAD7249936.1"/>
    </source>
</evidence>
<feature type="compositionally biased region" description="Low complexity" evidence="4">
    <location>
        <begin position="626"/>
        <end position="639"/>
    </location>
</feature>
<keyword evidence="7" id="KW-1185">Reference proteome</keyword>
<protein>
    <recommendedName>
        <fullName evidence="5">ARID domain-containing protein</fullName>
    </recommendedName>
</protein>
<dbReference type="GO" id="GO:0005634">
    <property type="term" value="C:nucleus"/>
    <property type="evidence" value="ECO:0007669"/>
    <property type="project" value="TreeGrafter"/>
</dbReference>
<evidence type="ECO:0000256" key="2">
    <source>
        <dbReference type="ARBA" id="ARBA00023163"/>
    </source>
</evidence>
<evidence type="ECO:0000256" key="1">
    <source>
        <dbReference type="ARBA" id="ARBA00023015"/>
    </source>
</evidence>
<dbReference type="PANTHER" id="PTHR13964">
    <property type="entry name" value="RBP-RELATED"/>
    <property type="match status" value="1"/>
</dbReference>
<evidence type="ECO:0000256" key="4">
    <source>
        <dbReference type="SAM" id="MobiDB-lite"/>
    </source>
</evidence>
<feature type="region of interest" description="Disordered" evidence="4">
    <location>
        <begin position="465"/>
        <end position="502"/>
    </location>
</feature>
<feature type="region of interest" description="Disordered" evidence="4">
    <location>
        <begin position="750"/>
        <end position="773"/>
    </location>
</feature>
<evidence type="ECO:0000259" key="5">
    <source>
        <dbReference type="PROSITE" id="PS51011"/>
    </source>
</evidence>
<dbReference type="GO" id="GO:0000976">
    <property type="term" value="F:transcription cis-regulatory region binding"/>
    <property type="evidence" value="ECO:0007669"/>
    <property type="project" value="TreeGrafter"/>
</dbReference>
<name>A0A7R9A9M6_9CRUS</name>
<sequence>MMESGVDCPKRSLVGDDAECMDVHIYQVNGENHVLKPGKFLILKYPLLIEKRKGGDVQQPCGGSCLGKVSTIWKKSSSEDVYVTLEIYVFPEYTKQGRKRYHGKDEVVLVEENMDIMVTELPELEIQITSEWRRGYLCPLSQASRSKGHKELFFANNITDGEKEDVPLDVMVLTFVQYWRLRVLARRVASEDMEDLSTTFLAGIGIPLPGGPTKVFLSRESCLMSSLMTTSGDSKIADGCVTEVTEAVSSDHIDIDGEINLKPGTSEVHSRVWYMRATSKASAYSTAKHLAGSATDGVKMEGEMLWDEMRDENCKMAQGNINGEKFGKNFGAGKREIALEHLLPKSLSSFSSEKDAFIGNLLRFMESNKTPIQRIPSLGHKRLDLFHFYLEVRLMGGYHAVTQNKLWKTIYNALGGNKQNTSAATYTRKHYERLLLPFETHESTMLGKPYGKEYIFQEFGLEGNRDNSGSRKRSRKAKAPRKREDAIPMSSVNNGISQAEGDDGTPDLVLPHEIVRNCMQYHNDAALQNLARIACQLQEEDSSAMLKRKISGTTQEKSSDVVPCPASVERFDKQSKRGPIKMKKAQILTAAPECELRKSLQGIQNVKNESPSNREEMATDAEALDLSTSNKGSSSSSHEMNSEELLDLSVKKSRIQDIGPSQDFSKVSQEEKQTSVSSPGHSIISQAPSSLAAQPFFSSVGFSPVVYPQLFPLDLFFPSGGSGIPPAGPSFHDMHSMLHAFPMTIALQSGQKVEQSTSSCNSNSEASNKKGAA</sequence>
<dbReference type="GO" id="GO:0006357">
    <property type="term" value="P:regulation of transcription by RNA polymerase II"/>
    <property type="evidence" value="ECO:0007669"/>
    <property type="project" value="TreeGrafter"/>
</dbReference>
<dbReference type="PANTHER" id="PTHR13964:SF44">
    <property type="entry name" value="ARID DOMAIN-CONTAINING PROTEIN"/>
    <property type="match status" value="1"/>
</dbReference>
<dbReference type="EMBL" id="CAJPEV010002565">
    <property type="protein sequence ID" value="CAG0897334.1"/>
    <property type="molecule type" value="Genomic_DNA"/>
</dbReference>
<keyword evidence="1" id="KW-0805">Transcription regulation</keyword>
<reference evidence="6" key="1">
    <citation type="submission" date="2020-11" db="EMBL/GenBank/DDBJ databases">
        <authorList>
            <person name="Tran Van P."/>
        </authorList>
    </citation>
    <scope>NUCLEOTIDE SEQUENCE</scope>
</reference>
<evidence type="ECO:0000256" key="3">
    <source>
        <dbReference type="ARBA" id="ARBA00023242"/>
    </source>
</evidence>
<dbReference type="Pfam" id="PF01388">
    <property type="entry name" value="ARID"/>
    <property type="match status" value="1"/>
</dbReference>
<dbReference type="OrthoDB" id="1938591at2759"/>
<feature type="domain" description="ARID" evidence="5">
    <location>
        <begin position="351"/>
        <end position="443"/>
    </location>
</feature>
<dbReference type="InterPro" id="IPR036431">
    <property type="entry name" value="ARID_dom_sf"/>
</dbReference>
<evidence type="ECO:0000313" key="7">
    <source>
        <dbReference type="Proteomes" id="UP000677054"/>
    </source>
</evidence>
<feature type="region of interest" description="Disordered" evidence="4">
    <location>
        <begin position="659"/>
        <end position="682"/>
    </location>
</feature>
<organism evidence="6">
    <name type="scientific">Darwinula stevensoni</name>
    <dbReference type="NCBI Taxonomy" id="69355"/>
    <lineage>
        <taxon>Eukaryota</taxon>
        <taxon>Metazoa</taxon>
        <taxon>Ecdysozoa</taxon>
        <taxon>Arthropoda</taxon>
        <taxon>Crustacea</taxon>
        <taxon>Oligostraca</taxon>
        <taxon>Ostracoda</taxon>
        <taxon>Podocopa</taxon>
        <taxon>Podocopida</taxon>
        <taxon>Darwinulocopina</taxon>
        <taxon>Darwinuloidea</taxon>
        <taxon>Darwinulidae</taxon>
        <taxon>Darwinula</taxon>
    </lineage>
</organism>
<proteinExistence type="predicted"/>
<dbReference type="AlphaFoldDB" id="A0A7R9A9M6"/>
<dbReference type="SMART" id="SM01014">
    <property type="entry name" value="ARID"/>
    <property type="match status" value="1"/>
</dbReference>
<feature type="compositionally biased region" description="Basic residues" evidence="4">
    <location>
        <begin position="470"/>
        <end position="481"/>
    </location>
</feature>
<gene>
    <name evidence="6" type="ORF">DSTB1V02_LOCUS9722</name>
</gene>